<accession>W7EQM0</accession>
<name>W7EQM0_BIPV3</name>
<keyword evidence="2" id="KW-1185">Reference proteome</keyword>
<evidence type="ECO:0000313" key="2">
    <source>
        <dbReference type="Proteomes" id="UP000054337"/>
    </source>
</evidence>
<dbReference type="Proteomes" id="UP000054337">
    <property type="component" value="Unassembled WGS sequence"/>
</dbReference>
<dbReference type="AlphaFoldDB" id="W7EQM0"/>
<sequence>MPFRTDLVLMPRKDMQFLLAMSILGQVYTDPHPDQELVQMHSLHKIMCHARCNIYTGPHNRQFAPGSIFEGGWESHAPNRMRMWC</sequence>
<dbReference type="RefSeq" id="XP_014556058.1">
    <property type="nucleotide sequence ID" value="XM_014700572.1"/>
</dbReference>
<gene>
    <name evidence="1" type="ORF">COCVIDRAFT_100911</name>
</gene>
<organism evidence="1 2">
    <name type="scientific">Bipolaris victoriae (strain FI3)</name>
    <name type="common">Victoria blight of oats agent</name>
    <name type="synonym">Cochliobolus victoriae</name>
    <dbReference type="NCBI Taxonomy" id="930091"/>
    <lineage>
        <taxon>Eukaryota</taxon>
        <taxon>Fungi</taxon>
        <taxon>Dikarya</taxon>
        <taxon>Ascomycota</taxon>
        <taxon>Pezizomycotina</taxon>
        <taxon>Dothideomycetes</taxon>
        <taxon>Pleosporomycetidae</taxon>
        <taxon>Pleosporales</taxon>
        <taxon>Pleosporineae</taxon>
        <taxon>Pleosporaceae</taxon>
        <taxon>Bipolaris</taxon>
    </lineage>
</organism>
<dbReference type="HOGENOM" id="CLU_2621846_0_0_1"/>
<proteinExistence type="predicted"/>
<dbReference type="OrthoDB" id="10343805at2759"/>
<protein>
    <submittedName>
        <fullName evidence="1">Uncharacterized protein</fullName>
    </submittedName>
</protein>
<evidence type="ECO:0000313" key="1">
    <source>
        <dbReference type="EMBL" id="EUN26477.1"/>
    </source>
</evidence>
<dbReference type="EMBL" id="KI968739">
    <property type="protein sequence ID" value="EUN26477.1"/>
    <property type="molecule type" value="Genomic_DNA"/>
</dbReference>
<reference evidence="1 2" key="1">
    <citation type="journal article" date="2013" name="PLoS Genet.">
        <title>Comparative genome structure, secondary metabolite, and effector coding capacity across Cochliobolus pathogens.</title>
        <authorList>
            <person name="Condon B.J."/>
            <person name="Leng Y."/>
            <person name="Wu D."/>
            <person name="Bushley K.E."/>
            <person name="Ohm R.A."/>
            <person name="Otillar R."/>
            <person name="Martin J."/>
            <person name="Schackwitz W."/>
            <person name="Grimwood J."/>
            <person name="MohdZainudin N."/>
            <person name="Xue C."/>
            <person name="Wang R."/>
            <person name="Manning V.A."/>
            <person name="Dhillon B."/>
            <person name="Tu Z.J."/>
            <person name="Steffenson B.J."/>
            <person name="Salamov A."/>
            <person name="Sun H."/>
            <person name="Lowry S."/>
            <person name="LaButti K."/>
            <person name="Han J."/>
            <person name="Copeland A."/>
            <person name="Lindquist E."/>
            <person name="Barry K."/>
            <person name="Schmutz J."/>
            <person name="Baker S.E."/>
            <person name="Ciuffetti L.M."/>
            <person name="Grigoriev I.V."/>
            <person name="Zhong S."/>
            <person name="Turgeon B.G."/>
        </authorList>
    </citation>
    <scope>NUCLEOTIDE SEQUENCE [LARGE SCALE GENOMIC DNA]</scope>
    <source>
        <strain evidence="1 2">FI3</strain>
    </source>
</reference>
<dbReference type="GeneID" id="26248130"/>